<organism evidence="5 6">
    <name type="scientific">Actinacidiphila acidipaludis</name>
    <dbReference type="NCBI Taxonomy" id="2873382"/>
    <lineage>
        <taxon>Bacteria</taxon>
        <taxon>Bacillati</taxon>
        <taxon>Actinomycetota</taxon>
        <taxon>Actinomycetes</taxon>
        <taxon>Kitasatosporales</taxon>
        <taxon>Streptomycetaceae</taxon>
        <taxon>Actinacidiphila</taxon>
    </lineage>
</organism>
<feature type="domain" description="HTH arsR-type" evidence="4">
    <location>
        <begin position="250"/>
        <end position="332"/>
    </location>
</feature>
<evidence type="ECO:0000256" key="1">
    <source>
        <dbReference type="ARBA" id="ARBA00023015"/>
    </source>
</evidence>
<reference evidence="5 6" key="1">
    <citation type="submission" date="2021-08" db="EMBL/GenBank/DDBJ databases">
        <title>WGS of actinomycetes from Thailand.</title>
        <authorList>
            <person name="Thawai C."/>
        </authorList>
    </citation>
    <scope>NUCLEOTIDE SEQUENCE [LARGE SCALE GENOMIC DNA]</scope>
    <source>
        <strain evidence="5 6">PLK6-54</strain>
    </source>
</reference>
<dbReference type="SMART" id="SM00418">
    <property type="entry name" value="HTH_ARSR"/>
    <property type="match status" value="1"/>
</dbReference>
<gene>
    <name evidence="5" type="ORF">K7862_20575</name>
</gene>
<comment type="caution">
    <text evidence="5">The sequence shown here is derived from an EMBL/GenBank/DDBJ whole genome shotgun (WGS) entry which is preliminary data.</text>
</comment>
<name>A0ABS7QAX2_9ACTN</name>
<dbReference type="InterPro" id="IPR045981">
    <property type="entry name" value="DUF5937"/>
</dbReference>
<dbReference type="SUPFAM" id="SSF46785">
    <property type="entry name" value="Winged helix' DNA-binding domain"/>
    <property type="match status" value="1"/>
</dbReference>
<evidence type="ECO:0000313" key="6">
    <source>
        <dbReference type="Proteomes" id="UP000778578"/>
    </source>
</evidence>
<evidence type="ECO:0000256" key="2">
    <source>
        <dbReference type="ARBA" id="ARBA00023125"/>
    </source>
</evidence>
<keyword evidence="1" id="KW-0805">Transcription regulation</keyword>
<dbReference type="InterPro" id="IPR001845">
    <property type="entry name" value="HTH_ArsR_DNA-bd_dom"/>
</dbReference>
<sequence>MIRFRLGLADLASASFACSALQEAALSLRMWAHPGHYVEQTPWFLRMRPDFEALRGRDLLLSLVASNRFVPDFLTPRPTTPWPVFQDELTALRATAPALVRPDLERTFLPHDGVVPPLLAGGLDDPVALLDRVAEALAEYWECCMAPAWWPRARSVLQADLVYRARMLAEGGADALFADLSPRLRWRDGELTIRWDQPLTLAREEVDVDGRGLVLVPTCFARGASTSIDPGPAPVITYPARGRATMTENAESMEPAPAGPALRRLLGEPRARLLLLLDEPASTTELARRLHVTPGAVSQHLRVLHDARLVNRARHGRIVLYARSTLGDALCG</sequence>
<dbReference type="InterPro" id="IPR036390">
    <property type="entry name" value="WH_DNA-bd_sf"/>
</dbReference>
<dbReference type="PANTHER" id="PTHR43132">
    <property type="entry name" value="ARSENICAL RESISTANCE OPERON REPRESSOR ARSR-RELATED"/>
    <property type="match status" value="1"/>
</dbReference>
<protein>
    <submittedName>
        <fullName evidence="5">Helix-turn-helix domain-containing protein</fullName>
    </submittedName>
</protein>
<dbReference type="Proteomes" id="UP000778578">
    <property type="component" value="Unassembled WGS sequence"/>
</dbReference>
<dbReference type="Pfam" id="PF01022">
    <property type="entry name" value="HTH_5"/>
    <property type="match status" value="1"/>
</dbReference>
<dbReference type="Pfam" id="PF19361">
    <property type="entry name" value="DUF5937"/>
    <property type="match status" value="1"/>
</dbReference>
<dbReference type="EMBL" id="JAINZZ010000026">
    <property type="protein sequence ID" value="MBY8880006.1"/>
    <property type="molecule type" value="Genomic_DNA"/>
</dbReference>
<dbReference type="InterPro" id="IPR036388">
    <property type="entry name" value="WH-like_DNA-bd_sf"/>
</dbReference>
<dbReference type="PANTHER" id="PTHR43132:SF6">
    <property type="entry name" value="HTH-TYPE TRANSCRIPTIONAL REPRESSOR CZRA"/>
    <property type="match status" value="1"/>
</dbReference>
<evidence type="ECO:0000313" key="5">
    <source>
        <dbReference type="EMBL" id="MBY8880006.1"/>
    </source>
</evidence>
<accession>A0ABS7QAX2</accession>
<dbReference type="InterPro" id="IPR011991">
    <property type="entry name" value="ArsR-like_HTH"/>
</dbReference>
<dbReference type="Gene3D" id="1.10.10.10">
    <property type="entry name" value="Winged helix-like DNA-binding domain superfamily/Winged helix DNA-binding domain"/>
    <property type="match status" value="1"/>
</dbReference>
<keyword evidence="3" id="KW-0804">Transcription</keyword>
<dbReference type="InterPro" id="IPR051011">
    <property type="entry name" value="Metal_resp_trans_reg"/>
</dbReference>
<keyword evidence="6" id="KW-1185">Reference proteome</keyword>
<evidence type="ECO:0000256" key="3">
    <source>
        <dbReference type="ARBA" id="ARBA00023163"/>
    </source>
</evidence>
<dbReference type="CDD" id="cd00090">
    <property type="entry name" value="HTH_ARSR"/>
    <property type="match status" value="1"/>
</dbReference>
<keyword evidence="2" id="KW-0238">DNA-binding</keyword>
<dbReference type="RefSeq" id="WP_222964620.1">
    <property type="nucleotide sequence ID" value="NZ_JAINZZ010000026.1"/>
</dbReference>
<evidence type="ECO:0000259" key="4">
    <source>
        <dbReference type="PROSITE" id="PS50987"/>
    </source>
</evidence>
<dbReference type="PROSITE" id="PS50987">
    <property type="entry name" value="HTH_ARSR_2"/>
    <property type="match status" value="1"/>
</dbReference>
<proteinExistence type="predicted"/>